<keyword evidence="2" id="KW-1185">Reference proteome</keyword>
<evidence type="ECO:0000313" key="1">
    <source>
        <dbReference type="EMBL" id="NYZ62729.1"/>
    </source>
</evidence>
<comment type="caution">
    <text evidence="1">The sequence shown here is derived from an EMBL/GenBank/DDBJ whole genome shotgun (WGS) entry which is preliminary data.</text>
</comment>
<dbReference type="EMBL" id="JACCJZ010000015">
    <property type="protein sequence ID" value="NYZ62729.1"/>
    <property type="molecule type" value="Genomic_DNA"/>
</dbReference>
<dbReference type="AlphaFoldDB" id="A0A7Z0QRC5"/>
<dbReference type="PROSITE" id="PS00409">
    <property type="entry name" value="PROKAR_NTER_METHYL"/>
    <property type="match status" value="1"/>
</dbReference>
<proteinExistence type="predicted"/>
<reference evidence="1 2" key="1">
    <citation type="submission" date="2020-07" db="EMBL/GenBank/DDBJ databases">
        <title>isolation of Luteimonas sp. SJ-16.</title>
        <authorList>
            <person name="Huang X.-X."/>
            <person name="Xu L."/>
            <person name="Sun J.-Q."/>
        </authorList>
    </citation>
    <scope>NUCLEOTIDE SEQUENCE [LARGE SCALE GENOMIC DNA]</scope>
    <source>
        <strain evidence="1 2">SJ-16</strain>
    </source>
</reference>
<dbReference type="Pfam" id="PF07963">
    <property type="entry name" value="N_methyl"/>
    <property type="match status" value="1"/>
</dbReference>
<sequence>MSPWFNRRVQGVSLVEMMIALAIGAFLMLGLARVFSASRTAYQLSEGVSRVQENGRFAIDFIQRDLRMVGHMGCVNDQSHLQNAGALANGIPAGGTTNSGVNFPLGIQAYEAVKTSEFTMNLGTAAATWDPALPSTVAELDPEPGSDILQLRFLASEGAPVDSITVAGTTSTIRVARWNALTRDGVVAPTMFGLADCSFVDLFLPTATDPVARTVTVGSVLDRYTPQPAGQTMLYRLESVVYFVGVGASGERALMRARSLTDGTYDDAEELVEGIESLQVQLGLDSNTAGMTTAPPSGYVGSFIRPSAMANTEVAWRSVGAVRLGVMASSPDRAASEQSEVARSVLGVAFTPADTSDGRYRWGYESTIAMRNRLYGN</sequence>
<gene>
    <name evidence="1" type="ORF">H0E82_08125</name>
</gene>
<dbReference type="InterPro" id="IPR012902">
    <property type="entry name" value="N_methyl_site"/>
</dbReference>
<protein>
    <submittedName>
        <fullName evidence="1">PilW family protein</fullName>
    </submittedName>
</protein>
<organism evidence="1 2">
    <name type="scientific">Luteimonas deserti</name>
    <dbReference type="NCBI Taxonomy" id="2752306"/>
    <lineage>
        <taxon>Bacteria</taxon>
        <taxon>Pseudomonadati</taxon>
        <taxon>Pseudomonadota</taxon>
        <taxon>Gammaproteobacteria</taxon>
        <taxon>Lysobacterales</taxon>
        <taxon>Lysobacteraceae</taxon>
        <taxon>Luteimonas</taxon>
    </lineage>
</organism>
<dbReference type="InterPro" id="IPR032092">
    <property type="entry name" value="PilW"/>
</dbReference>
<dbReference type="NCBIfam" id="TIGR02532">
    <property type="entry name" value="IV_pilin_GFxxxE"/>
    <property type="match status" value="1"/>
</dbReference>
<dbReference type="GO" id="GO:0043683">
    <property type="term" value="P:type IV pilus assembly"/>
    <property type="evidence" value="ECO:0007669"/>
    <property type="project" value="InterPro"/>
</dbReference>
<accession>A0A7Z0QRC5</accession>
<evidence type="ECO:0000313" key="2">
    <source>
        <dbReference type="Proteomes" id="UP000589896"/>
    </source>
</evidence>
<dbReference type="Proteomes" id="UP000589896">
    <property type="component" value="Unassembled WGS sequence"/>
</dbReference>
<name>A0A7Z0QRC5_9GAMM</name>
<dbReference type="Pfam" id="PF16074">
    <property type="entry name" value="PilW"/>
    <property type="match status" value="1"/>
</dbReference>
<dbReference type="RefSeq" id="WP_180544960.1">
    <property type="nucleotide sequence ID" value="NZ_JACCJZ010000015.1"/>
</dbReference>